<keyword evidence="5" id="KW-1185">Reference proteome</keyword>
<feature type="region of interest" description="Disordered" evidence="2">
    <location>
        <begin position="14"/>
        <end position="56"/>
    </location>
</feature>
<sequence length="1506" mass="171714">MFLRLCAKLNFTKSDRRDGEKHDEQPPRPNTQVQNRVMKKADVDVSSTQDTKASKHPRENLWEIAGERLDDKYRKFLDLDSPLPITKAIEDVIESTEKKYREYKEGGLKIRKRHGGHINVRDSAKNIIRYALQAQDLVKTIVSFDPTGHASSAWSIVSIGLTMINNAIERRDDIFEASEYLASTLFYYAIVDSHYLDRKVESDQGLEDSLVEVYTAVLQYTAEVKKAEKESAAARVGKSIAALVQQPLKDLKAAIETKGEAVQKWTDLTATLDHRQQAESTLDRIDEAVERLKIIQSHQRSLQDREILDWLSTTSYSDPQNNTQDRRASDTGNWLLELAEYKEWKTTAGQILWLHGAVGCGKSVLCSTVIKDVEEFCYADPSRNFAYWYFQFSNEETQKVYNMIRSILRQFMPRTLPASMIKLWEGHSNRGSKPQQQKLVDILDIIIENFQGEFFLVFDALDECPATGHAERSFLLESLQGLMAKHPSKMHILATSRPEPDIRSKLEKYQNVNLEIGLVEDVETFVRAQVSHGRLCEWGASIQKQILEKLLDIPERRRFRWADLQIKRLEESRTEAEIHNALGSIPQTLEDTYKDTLERLSSYHREAARTILIWLSFSAVPLDLKTVAAVVSFRFPEDVVTTCTTSLVTVSTSDDTVRLAHFSVKEFVDRKDTEGQWYQFSAISGHDAMANKTLDCLLDTTEILTKTTAMQQPLLIYAATYWDWHLEELGDLYAKRTGLQEKVDRLFTERDIYFNWVRLLHYYSDYSWGQTFEELDPPLYYASDKGLKTTVETLLAKGAYPSKLRSDGSKNPISAAAEQGHLEVLKLLLEKVDEIPRRVTEGILESTNTPEADKEKLAVILDMLWDKGALHDQSRASRKIIDERLVGTAAGSRRKSGPLLMSLLLDRKEKMTVKITEKVLRAASLNLICGTEIMKLVLNRCDGDIKITSSFMQELISSSSSSPDFMTVVLNRRIDEIMLDEKYVESFARGKKEAMELLLQKRGEEIQVTEKVLIAAARNTHDAQTVRLLLIRREPGTNINKEILISAARNRRKGSEIMNMLLDEFGQDTAIDDEIIQAIAENPDEGLDMMKTLLCRQQAWVGVSEQILDKAATWNNREMLELLVNNARGSDIAITEKIVCSAAQNNDHAVELMEYLFDLRGHSLPITEDVLVSAATAQYYQSRSDDLLTLILERRPEMPVTDRLLEAVSPFPNAIKLLLDRRQDRLPIGKMIKNISTGYNKQPRVQELLLDRQLVQVDEWLVETVAGNSLAMKVIYIRKPEFPVTPKAVLNAAVDPNSLHTLLIRQKNQILITEQVIKASLQDTMPECAIDLLLTRLGPAAVPITEDILIYAIRNGRIMALELLLEQRRDLNLEAVWEAIWQVTELNPYYLTEATGVLFRYAHFDISEMMLEKIPSVSMDEGFWVYPFDGLIRSCLQHRIPLPTTETAFELIVERASVNTIDIFLEDHPDMETTEKHIQAVGRNPRENVDKDDLVSLLLSKKPNVF</sequence>
<dbReference type="STRING" id="1073089.A0A1L9RZ75"/>
<dbReference type="InterPro" id="IPR056884">
    <property type="entry name" value="NPHP3-like_N"/>
</dbReference>
<organism evidence="4 5">
    <name type="scientific">Aspergillus wentii DTO 134E9</name>
    <dbReference type="NCBI Taxonomy" id="1073089"/>
    <lineage>
        <taxon>Eukaryota</taxon>
        <taxon>Fungi</taxon>
        <taxon>Dikarya</taxon>
        <taxon>Ascomycota</taxon>
        <taxon>Pezizomycotina</taxon>
        <taxon>Eurotiomycetes</taxon>
        <taxon>Eurotiomycetidae</taxon>
        <taxon>Eurotiales</taxon>
        <taxon>Aspergillaceae</taxon>
        <taxon>Aspergillus</taxon>
        <taxon>Aspergillus subgen. Cremei</taxon>
    </lineage>
</organism>
<dbReference type="RefSeq" id="XP_040693794.1">
    <property type="nucleotide sequence ID" value="XM_040829468.1"/>
</dbReference>
<dbReference type="VEuPathDB" id="FungiDB:ASPWEDRAFT_144532"/>
<dbReference type="SUPFAM" id="SSF48403">
    <property type="entry name" value="Ankyrin repeat"/>
    <property type="match status" value="1"/>
</dbReference>
<gene>
    <name evidence="4" type="ORF">ASPWEDRAFT_144532</name>
</gene>
<dbReference type="Pfam" id="PF24883">
    <property type="entry name" value="NPHP3_N"/>
    <property type="match status" value="1"/>
</dbReference>
<keyword evidence="1" id="KW-0677">Repeat</keyword>
<protein>
    <recommendedName>
        <fullName evidence="3">Nephrocystin 3-like N-terminal domain-containing protein</fullName>
    </recommendedName>
</protein>
<dbReference type="Pfam" id="PF23397">
    <property type="entry name" value="DUF7104"/>
    <property type="match status" value="6"/>
</dbReference>
<dbReference type="Gene3D" id="3.40.50.300">
    <property type="entry name" value="P-loop containing nucleotide triphosphate hydrolases"/>
    <property type="match status" value="1"/>
</dbReference>
<dbReference type="InterPro" id="IPR036770">
    <property type="entry name" value="Ankyrin_rpt-contain_sf"/>
</dbReference>
<dbReference type="SMART" id="SM00248">
    <property type="entry name" value="ANK"/>
    <property type="match status" value="4"/>
</dbReference>
<dbReference type="GeneID" id="63745316"/>
<dbReference type="PANTHER" id="PTHR10039:SF16">
    <property type="entry name" value="GPI INOSITOL-DEACYLASE"/>
    <property type="match status" value="1"/>
</dbReference>
<feature type="domain" description="Nephrocystin 3-like N-terminal" evidence="3">
    <location>
        <begin position="330"/>
        <end position="497"/>
    </location>
</feature>
<evidence type="ECO:0000313" key="4">
    <source>
        <dbReference type="EMBL" id="OJJ40118.1"/>
    </source>
</evidence>
<feature type="compositionally biased region" description="Basic and acidic residues" evidence="2">
    <location>
        <begin position="14"/>
        <end position="26"/>
    </location>
</feature>
<name>A0A1L9RZ75_ASPWE</name>
<evidence type="ECO:0000256" key="2">
    <source>
        <dbReference type="SAM" id="MobiDB-lite"/>
    </source>
</evidence>
<dbReference type="InterPro" id="IPR027417">
    <property type="entry name" value="P-loop_NTPase"/>
</dbReference>
<dbReference type="InterPro" id="IPR002110">
    <property type="entry name" value="Ankyrin_rpt"/>
</dbReference>
<reference evidence="5" key="1">
    <citation type="journal article" date="2017" name="Genome Biol.">
        <title>Comparative genomics reveals high biological diversity and specific adaptations in the industrially and medically important fungal genus Aspergillus.</title>
        <authorList>
            <person name="de Vries R.P."/>
            <person name="Riley R."/>
            <person name="Wiebenga A."/>
            <person name="Aguilar-Osorio G."/>
            <person name="Amillis S."/>
            <person name="Uchima C.A."/>
            <person name="Anderluh G."/>
            <person name="Asadollahi M."/>
            <person name="Askin M."/>
            <person name="Barry K."/>
            <person name="Battaglia E."/>
            <person name="Bayram O."/>
            <person name="Benocci T."/>
            <person name="Braus-Stromeyer S.A."/>
            <person name="Caldana C."/>
            <person name="Canovas D."/>
            <person name="Cerqueira G.C."/>
            <person name="Chen F."/>
            <person name="Chen W."/>
            <person name="Choi C."/>
            <person name="Clum A."/>
            <person name="Dos Santos R.A."/>
            <person name="Damasio A.R."/>
            <person name="Diallinas G."/>
            <person name="Emri T."/>
            <person name="Fekete E."/>
            <person name="Flipphi M."/>
            <person name="Freyberg S."/>
            <person name="Gallo A."/>
            <person name="Gournas C."/>
            <person name="Habgood R."/>
            <person name="Hainaut M."/>
            <person name="Harispe M.L."/>
            <person name="Henrissat B."/>
            <person name="Hilden K.S."/>
            <person name="Hope R."/>
            <person name="Hossain A."/>
            <person name="Karabika E."/>
            <person name="Karaffa L."/>
            <person name="Karanyi Z."/>
            <person name="Krasevec N."/>
            <person name="Kuo A."/>
            <person name="Kusch H."/>
            <person name="LaButti K."/>
            <person name="Lagendijk E.L."/>
            <person name="Lapidus A."/>
            <person name="Levasseur A."/>
            <person name="Lindquist E."/>
            <person name="Lipzen A."/>
            <person name="Logrieco A.F."/>
            <person name="MacCabe A."/>
            <person name="Maekelae M.R."/>
            <person name="Malavazi I."/>
            <person name="Melin P."/>
            <person name="Meyer V."/>
            <person name="Mielnichuk N."/>
            <person name="Miskei M."/>
            <person name="Molnar A.P."/>
            <person name="Mule G."/>
            <person name="Ngan C.Y."/>
            <person name="Orejas M."/>
            <person name="Orosz E."/>
            <person name="Ouedraogo J.P."/>
            <person name="Overkamp K.M."/>
            <person name="Park H.-S."/>
            <person name="Perrone G."/>
            <person name="Piumi F."/>
            <person name="Punt P.J."/>
            <person name="Ram A.F."/>
            <person name="Ramon A."/>
            <person name="Rauscher S."/>
            <person name="Record E."/>
            <person name="Riano-Pachon D.M."/>
            <person name="Robert V."/>
            <person name="Roehrig J."/>
            <person name="Ruller R."/>
            <person name="Salamov A."/>
            <person name="Salih N.S."/>
            <person name="Samson R.A."/>
            <person name="Sandor E."/>
            <person name="Sanguinetti M."/>
            <person name="Schuetze T."/>
            <person name="Sepcic K."/>
            <person name="Shelest E."/>
            <person name="Sherlock G."/>
            <person name="Sophianopoulou V."/>
            <person name="Squina F.M."/>
            <person name="Sun H."/>
            <person name="Susca A."/>
            <person name="Todd R.B."/>
            <person name="Tsang A."/>
            <person name="Unkles S.E."/>
            <person name="van de Wiele N."/>
            <person name="van Rossen-Uffink D."/>
            <person name="Oliveira J.V."/>
            <person name="Vesth T.C."/>
            <person name="Visser J."/>
            <person name="Yu J.-H."/>
            <person name="Zhou M."/>
            <person name="Andersen M.R."/>
            <person name="Archer D.B."/>
            <person name="Baker S.E."/>
            <person name="Benoit I."/>
            <person name="Brakhage A.A."/>
            <person name="Braus G.H."/>
            <person name="Fischer R."/>
            <person name="Frisvad J.C."/>
            <person name="Goldman G.H."/>
            <person name="Houbraken J."/>
            <person name="Oakley B."/>
            <person name="Pocsi I."/>
            <person name="Scazzocchio C."/>
            <person name="Seiboth B."/>
            <person name="vanKuyk P.A."/>
            <person name="Wortman J."/>
            <person name="Dyer P.S."/>
            <person name="Grigoriev I.V."/>
        </authorList>
    </citation>
    <scope>NUCLEOTIDE SEQUENCE [LARGE SCALE GENOMIC DNA]</scope>
    <source>
        <strain evidence="5">DTO 134E9</strain>
    </source>
</reference>
<dbReference type="OrthoDB" id="1577640at2759"/>
<dbReference type="EMBL" id="KV878209">
    <property type="protein sequence ID" value="OJJ40118.1"/>
    <property type="molecule type" value="Genomic_DNA"/>
</dbReference>
<evidence type="ECO:0000259" key="3">
    <source>
        <dbReference type="Pfam" id="PF24883"/>
    </source>
</evidence>
<dbReference type="Proteomes" id="UP000184383">
    <property type="component" value="Unassembled WGS sequence"/>
</dbReference>
<proteinExistence type="predicted"/>
<dbReference type="PANTHER" id="PTHR10039">
    <property type="entry name" value="AMELOGENIN"/>
    <property type="match status" value="1"/>
</dbReference>
<accession>A0A1L9RZ75</accession>
<dbReference type="InterPro" id="IPR055530">
    <property type="entry name" value="DUF7104"/>
</dbReference>
<dbReference type="SUPFAM" id="SSF52540">
    <property type="entry name" value="P-loop containing nucleoside triphosphate hydrolases"/>
    <property type="match status" value="1"/>
</dbReference>
<evidence type="ECO:0000313" key="5">
    <source>
        <dbReference type="Proteomes" id="UP000184383"/>
    </source>
</evidence>
<dbReference type="Gene3D" id="1.25.40.20">
    <property type="entry name" value="Ankyrin repeat-containing domain"/>
    <property type="match status" value="1"/>
</dbReference>
<evidence type="ECO:0000256" key="1">
    <source>
        <dbReference type="ARBA" id="ARBA00022737"/>
    </source>
</evidence>